<dbReference type="EMBL" id="FNXT01001221">
    <property type="protein sequence ID" value="SZX74796.1"/>
    <property type="molecule type" value="Genomic_DNA"/>
</dbReference>
<name>A0A383WDM1_TETOB</name>
<dbReference type="PROSITE" id="PS50011">
    <property type="entry name" value="PROTEIN_KINASE_DOM"/>
    <property type="match status" value="1"/>
</dbReference>
<feature type="region of interest" description="Disordered" evidence="5">
    <location>
        <begin position="274"/>
        <end position="373"/>
    </location>
</feature>
<keyword evidence="3" id="KW-0418">Kinase</keyword>
<evidence type="ECO:0000256" key="4">
    <source>
        <dbReference type="ARBA" id="ARBA00022840"/>
    </source>
</evidence>
<gene>
    <name evidence="7" type="ORF">BQ4739_LOCUS15114</name>
</gene>
<dbReference type="AlphaFoldDB" id="A0A383WDM1"/>
<evidence type="ECO:0000256" key="3">
    <source>
        <dbReference type="ARBA" id="ARBA00022777"/>
    </source>
</evidence>
<dbReference type="STRING" id="3088.A0A383WDM1"/>
<accession>A0A383WDM1</accession>
<dbReference type="Pfam" id="PF00069">
    <property type="entry name" value="Pkinase"/>
    <property type="match status" value="1"/>
</dbReference>
<dbReference type="GO" id="GO:0010506">
    <property type="term" value="P:regulation of autophagy"/>
    <property type="evidence" value="ECO:0007669"/>
    <property type="project" value="InterPro"/>
</dbReference>
<dbReference type="Proteomes" id="UP000256970">
    <property type="component" value="Unassembled WGS sequence"/>
</dbReference>
<feature type="compositionally biased region" description="Low complexity" evidence="5">
    <location>
        <begin position="332"/>
        <end position="373"/>
    </location>
</feature>
<keyword evidence="4" id="KW-0067">ATP-binding</keyword>
<dbReference type="GO" id="GO:0005776">
    <property type="term" value="C:autophagosome"/>
    <property type="evidence" value="ECO:0007669"/>
    <property type="project" value="TreeGrafter"/>
</dbReference>
<feature type="domain" description="Protein kinase" evidence="6">
    <location>
        <begin position="1"/>
        <end position="225"/>
    </location>
</feature>
<dbReference type="PANTHER" id="PTHR24348">
    <property type="entry name" value="SERINE/THREONINE-PROTEIN KINASE UNC-51-RELATED"/>
    <property type="match status" value="1"/>
</dbReference>
<evidence type="ECO:0000256" key="1">
    <source>
        <dbReference type="ARBA" id="ARBA00022679"/>
    </source>
</evidence>
<dbReference type="SMART" id="SM00220">
    <property type="entry name" value="S_TKc"/>
    <property type="match status" value="1"/>
</dbReference>
<dbReference type="PANTHER" id="PTHR24348:SF22">
    <property type="entry name" value="NON-SPECIFIC SERINE_THREONINE PROTEIN KINASE"/>
    <property type="match status" value="1"/>
</dbReference>
<feature type="region of interest" description="Disordered" evidence="5">
    <location>
        <begin position="419"/>
        <end position="440"/>
    </location>
</feature>
<dbReference type="GO" id="GO:0005829">
    <property type="term" value="C:cytosol"/>
    <property type="evidence" value="ECO:0007669"/>
    <property type="project" value="TreeGrafter"/>
</dbReference>
<dbReference type="CDD" id="cd14009">
    <property type="entry name" value="STKc_ATG1_ULK_like"/>
    <property type="match status" value="1"/>
</dbReference>
<dbReference type="Gene3D" id="1.10.510.10">
    <property type="entry name" value="Transferase(Phosphotransferase) domain 1"/>
    <property type="match status" value="1"/>
</dbReference>
<dbReference type="GO" id="GO:0000407">
    <property type="term" value="C:phagophore assembly site"/>
    <property type="evidence" value="ECO:0007669"/>
    <property type="project" value="TreeGrafter"/>
</dbReference>
<evidence type="ECO:0000256" key="2">
    <source>
        <dbReference type="ARBA" id="ARBA00022741"/>
    </source>
</evidence>
<dbReference type="InterPro" id="IPR000719">
    <property type="entry name" value="Prot_kinase_dom"/>
</dbReference>
<dbReference type="InterPro" id="IPR008271">
    <property type="entry name" value="Ser/Thr_kinase_AS"/>
</dbReference>
<evidence type="ECO:0000256" key="5">
    <source>
        <dbReference type="SAM" id="MobiDB-lite"/>
    </source>
</evidence>
<keyword evidence="1" id="KW-0808">Transferase</keyword>
<dbReference type="PROSITE" id="PS00108">
    <property type="entry name" value="PROTEIN_KINASE_ST"/>
    <property type="match status" value="1"/>
</dbReference>
<dbReference type="InterPro" id="IPR011009">
    <property type="entry name" value="Kinase-like_dom_sf"/>
</dbReference>
<keyword evidence="2" id="KW-0547">Nucleotide-binding</keyword>
<dbReference type="GO" id="GO:0000045">
    <property type="term" value="P:autophagosome assembly"/>
    <property type="evidence" value="ECO:0007669"/>
    <property type="project" value="TreeGrafter"/>
</dbReference>
<evidence type="ECO:0000259" key="6">
    <source>
        <dbReference type="PROSITE" id="PS50011"/>
    </source>
</evidence>
<keyword evidence="8" id="KW-1185">Reference proteome</keyword>
<protein>
    <recommendedName>
        <fullName evidence="6">Protein kinase domain-containing protein</fullName>
    </recommendedName>
</protein>
<sequence length="833" mass="88409">MDKLNKKLQESLRSEVTVLRHTKHHNIVCLLDLIQDNNRLFIVLEFCAGGDLGHYIKRYRQVSEATARYFLQQLAEGLKELRRHNVIHRDLKPQNLLLSDSSSTPLLKIADFGFARSLAPQGLAETLCGSPLYMAPEILQFHKYDAKADLWSIGTILYELLVGKPPFTGANHMQLLRNIERGEARLPEAVGARLSPACRGLLGRLLQRNPVERLSFEEFFTHPFLSGSTAPSAGVPPSQPIAAAAPHAPAAALPAAMRQAAAAVTAAAAAADHGSRERGVGLPRPSLHLHGSPAAGDTQQLGGYNSYAPQQQQQQHPGFVARQQEQLEHAHMAQQQQQQQQQLVHNQQQQQLRQPPPAGYAASQQQQQQQQPAAVLVPRLVSQHPLAAEPQRDNEVEVMSDSMDDDFVVVYNTAGLAAQASGSRRSGSNSGSSSKASSGLVDPKAAAVLAAAPASRPWPSATGQEQPQQQLQYQQQVQQQQQSQPVGLLPVTVAPWVAGGMTQQQQQQVAPPAPSGHIMAGGSAVAGSINTSTAADQATWFGGAPSAALPVDLGSLHAAALQPPSAAQRVQLLVQVVRGCACLLAAQEPGGADAGQQQQQQPGTQQGEQLALMLLALQLVHALCLPHTASQQEQQQQQQQAAAGSKLCSGGEELDDAVSMSDMLAAASQADLEQLMGGAVELLRLAKVAGGLSSSAAAGEDSCWGPSGLCDEASQFAGNNTGGDRDMAGGLGRIAGSLMALPLPDPFVVLYRRALDSCRAAAVEEVMGNWQSSMAGYSLAADLLLFLGCEWRQLGRANPALQQQERAALQRLYAAVNARLAAVVAEAPSAVVY</sequence>
<dbReference type="GO" id="GO:0004674">
    <property type="term" value="F:protein serine/threonine kinase activity"/>
    <property type="evidence" value="ECO:0007669"/>
    <property type="project" value="InterPro"/>
</dbReference>
<proteinExistence type="predicted"/>
<dbReference type="GO" id="GO:0016020">
    <property type="term" value="C:membrane"/>
    <property type="evidence" value="ECO:0007669"/>
    <property type="project" value="TreeGrafter"/>
</dbReference>
<dbReference type="SUPFAM" id="SSF56112">
    <property type="entry name" value="Protein kinase-like (PK-like)"/>
    <property type="match status" value="1"/>
</dbReference>
<evidence type="ECO:0000313" key="8">
    <source>
        <dbReference type="Proteomes" id="UP000256970"/>
    </source>
</evidence>
<feature type="compositionally biased region" description="Polar residues" evidence="5">
    <location>
        <begin position="297"/>
        <end position="309"/>
    </location>
</feature>
<organism evidence="7 8">
    <name type="scientific">Tetradesmus obliquus</name>
    <name type="common">Green alga</name>
    <name type="synonym">Acutodesmus obliquus</name>
    <dbReference type="NCBI Taxonomy" id="3088"/>
    <lineage>
        <taxon>Eukaryota</taxon>
        <taxon>Viridiplantae</taxon>
        <taxon>Chlorophyta</taxon>
        <taxon>core chlorophytes</taxon>
        <taxon>Chlorophyceae</taxon>
        <taxon>CS clade</taxon>
        <taxon>Sphaeropleales</taxon>
        <taxon>Scenedesmaceae</taxon>
        <taxon>Tetradesmus</taxon>
    </lineage>
</organism>
<dbReference type="GO" id="GO:0005524">
    <property type="term" value="F:ATP binding"/>
    <property type="evidence" value="ECO:0007669"/>
    <property type="project" value="UniProtKB-KW"/>
</dbReference>
<reference evidence="7 8" key="1">
    <citation type="submission" date="2016-10" db="EMBL/GenBank/DDBJ databases">
        <authorList>
            <person name="Cai Z."/>
        </authorList>
    </citation>
    <scope>NUCLEOTIDE SEQUENCE [LARGE SCALE GENOMIC DNA]</scope>
</reference>
<dbReference type="FunFam" id="1.10.510.10:FF:000571">
    <property type="entry name" value="Maternal embryonic leucine zipper kinase"/>
    <property type="match status" value="1"/>
</dbReference>
<dbReference type="InterPro" id="IPR045269">
    <property type="entry name" value="Atg1-like"/>
</dbReference>
<evidence type="ECO:0000313" key="7">
    <source>
        <dbReference type="EMBL" id="SZX74796.1"/>
    </source>
</evidence>
<feature type="region of interest" description="Disordered" evidence="5">
    <location>
        <begin position="452"/>
        <end position="476"/>
    </location>
</feature>